<evidence type="ECO:0000256" key="1">
    <source>
        <dbReference type="SAM" id="Phobius"/>
    </source>
</evidence>
<gene>
    <name evidence="2" type="ORF">A6F68_02529</name>
</gene>
<accession>A0A1B2AFW0</accession>
<keyword evidence="1" id="KW-1133">Transmembrane helix</keyword>
<name>A0A1B2AFW0_9SPHN</name>
<dbReference type="AlphaFoldDB" id="A0A1B2AFW0"/>
<dbReference type="EMBL" id="CP016591">
    <property type="protein sequence ID" value="ANY21024.1"/>
    <property type="molecule type" value="Genomic_DNA"/>
</dbReference>
<reference evidence="2 3" key="1">
    <citation type="submission" date="2016-07" db="EMBL/GenBank/DDBJ databases">
        <title>Complete genome sequence of Altererythrobacter dongtanensis KCTC 22672, a type strain with esterase isolated from tidal flat.</title>
        <authorList>
            <person name="Cheng H."/>
            <person name="Wu Y.-H."/>
            <person name="Zhou P."/>
            <person name="Huo Y.-Y."/>
            <person name="Wang C.-S."/>
            <person name="Xu X.-W."/>
        </authorList>
    </citation>
    <scope>NUCLEOTIDE SEQUENCE [LARGE SCALE GENOMIC DNA]</scope>
    <source>
        <strain evidence="2 3">KCTC 22672</strain>
    </source>
</reference>
<dbReference type="KEGG" id="ado:A6F68_02529"/>
<keyword evidence="1" id="KW-0812">Transmembrane</keyword>
<organism evidence="2 3">
    <name type="scientific">Tsuneonella dongtanensis</name>
    <dbReference type="NCBI Taxonomy" id="692370"/>
    <lineage>
        <taxon>Bacteria</taxon>
        <taxon>Pseudomonadati</taxon>
        <taxon>Pseudomonadota</taxon>
        <taxon>Alphaproteobacteria</taxon>
        <taxon>Sphingomonadales</taxon>
        <taxon>Erythrobacteraceae</taxon>
        <taxon>Tsuneonella</taxon>
    </lineage>
</organism>
<feature type="transmembrane region" description="Helical" evidence="1">
    <location>
        <begin position="36"/>
        <end position="56"/>
    </location>
</feature>
<proteinExistence type="predicted"/>
<evidence type="ECO:0000313" key="2">
    <source>
        <dbReference type="EMBL" id="ANY21024.1"/>
    </source>
</evidence>
<sequence length="263" mass="29354">MCRWGAPIDADGGQMFRTVRDRVVGWHTGLRARGTLSLFAFEFFVVVLGVLAAQAVQSWVQDREQRLHAEAEQARLEQGFIQSRQSAQVWRAALPCLRDRVREVMRIAGSGALLDNAQSRRPKLVQSTYPGVSPETSRLIEQRIGPQQTGILLATQARFDTVKLAADEIRVEWEMFRLLDPDFGQTGSADRAAVRASGAAILNSLRTIEVVLDAIEDQARLTDVRPNIPFDRQVGLMPVRNCDEIWAQGAAYRTIEPGEPSPY</sequence>
<keyword evidence="1" id="KW-0472">Membrane</keyword>
<protein>
    <submittedName>
        <fullName evidence="2">Uncharacterized protein</fullName>
    </submittedName>
</protein>
<dbReference type="Proteomes" id="UP000092932">
    <property type="component" value="Chromosome"/>
</dbReference>
<evidence type="ECO:0000313" key="3">
    <source>
        <dbReference type="Proteomes" id="UP000092932"/>
    </source>
</evidence>
<keyword evidence="3" id="KW-1185">Reference proteome</keyword>